<evidence type="ECO:0000313" key="6">
    <source>
        <dbReference type="Proteomes" id="UP000193218"/>
    </source>
</evidence>
<dbReference type="InParanoid" id="A0A1Y1UK56"/>
<keyword evidence="4" id="KW-0949">S-adenosyl-L-methionine</keyword>
<dbReference type="PANTHER" id="PTHR14614">
    <property type="entry name" value="HEPATOCELLULAR CARCINOMA-ASSOCIATED ANTIGEN"/>
    <property type="match status" value="1"/>
</dbReference>
<dbReference type="EMBL" id="NBSH01000004">
    <property type="protein sequence ID" value="ORX38440.1"/>
    <property type="molecule type" value="Genomic_DNA"/>
</dbReference>
<dbReference type="CDD" id="cd02440">
    <property type="entry name" value="AdoMet_MTases"/>
    <property type="match status" value="1"/>
</dbReference>
<evidence type="ECO:0000313" key="5">
    <source>
        <dbReference type="EMBL" id="ORX38440.1"/>
    </source>
</evidence>
<organism evidence="5 6">
    <name type="scientific">Kockovaella imperatae</name>
    <dbReference type="NCBI Taxonomy" id="4999"/>
    <lineage>
        <taxon>Eukaryota</taxon>
        <taxon>Fungi</taxon>
        <taxon>Dikarya</taxon>
        <taxon>Basidiomycota</taxon>
        <taxon>Agaricomycotina</taxon>
        <taxon>Tremellomycetes</taxon>
        <taxon>Tremellales</taxon>
        <taxon>Cuniculitremaceae</taxon>
        <taxon>Kockovaella</taxon>
    </lineage>
</organism>
<reference evidence="5 6" key="1">
    <citation type="submission" date="2017-03" db="EMBL/GenBank/DDBJ databases">
        <title>Widespread Adenine N6-methylation of Active Genes in Fungi.</title>
        <authorList>
            <consortium name="DOE Joint Genome Institute"/>
            <person name="Mondo S.J."/>
            <person name="Dannebaum R.O."/>
            <person name="Kuo R.C."/>
            <person name="Louie K.B."/>
            <person name="Bewick A.J."/>
            <person name="Labutti K."/>
            <person name="Haridas S."/>
            <person name="Kuo A."/>
            <person name="Salamov A."/>
            <person name="Ahrendt S.R."/>
            <person name="Lau R."/>
            <person name="Bowen B.P."/>
            <person name="Lipzen A."/>
            <person name="Sullivan W."/>
            <person name="Andreopoulos W.B."/>
            <person name="Clum A."/>
            <person name="Lindquist E."/>
            <person name="Daum C."/>
            <person name="Northen T.R."/>
            <person name="Ramamoorthy G."/>
            <person name="Schmitz R.J."/>
            <person name="Gryganskyi A."/>
            <person name="Culley D."/>
            <person name="Magnuson J."/>
            <person name="James T.Y."/>
            <person name="O'Malley M.A."/>
            <person name="Stajich J.E."/>
            <person name="Spatafora J.W."/>
            <person name="Visel A."/>
            <person name="Grigoriev I.V."/>
        </authorList>
    </citation>
    <scope>NUCLEOTIDE SEQUENCE [LARGE SCALE GENOMIC DNA]</scope>
    <source>
        <strain evidence="5 6">NRRL Y-17943</strain>
    </source>
</reference>
<keyword evidence="1" id="KW-0963">Cytoplasm</keyword>
<dbReference type="Proteomes" id="UP000193218">
    <property type="component" value="Unassembled WGS sequence"/>
</dbReference>
<evidence type="ECO:0000256" key="2">
    <source>
        <dbReference type="ARBA" id="ARBA00022603"/>
    </source>
</evidence>
<gene>
    <name evidence="5" type="ORF">BD324DRAFT_577859</name>
</gene>
<dbReference type="PROSITE" id="PS51560">
    <property type="entry name" value="SAM_MT_NNT1"/>
    <property type="match status" value="1"/>
</dbReference>
<comment type="caution">
    <text evidence="5">The sequence shown here is derived from an EMBL/GenBank/DDBJ whole genome shotgun (WGS) entry which is preliminary data.</text>
</comment>
<dbReference type="FunCoup" id="A0A1Y1UK56">
    <property type="interactions" value="125"/>
</dbReference>
<evidence type="ECO:0000256" key="4">
    <source>
        <dbReference type="ARBA" id="ARBA00022691"/>
    </source>
</evidence>
<dbReference type="InterPro" id="IPR029063">
    <property type="entry name" value="SAM-dependent_MTases_sf"/>
</dbReference>
<evidence type="ECO:0000256" key="3">
    <source>
        <dbReference type="ARBA" id="ARBA00022679"/>
    </source>
</evidence>
<dbReference type="RefSeq" id="XP_021872362.1">
    <property type="nucleotide sequence ID" value="XM_022013281.1"/>
</dbReference>
<proteinExistence type="predicted"/>
<dbReference type="PANTHER" id="PTHR14614:SF10">
    <property type="entry name" value="PROTEIN N-TERMINAL AND LYSINE N-METHYLTRANSFERASE EFM7"/>
    <property type="match status" value="1"/>
</dbReference>
<dbReference type="InterPro" id="IPR025784">
    <property type="entry name" value="EFM7"/>
</dbReference>
<dbReference type="GO" id="GO:0008757">
    <property type="term" value="F:S-adenosylmethionine-dependent methyltransferase activity"/>
    <property type="evidence" value="ECO:0007669"/>
    <property type="project" value="UniProtKB-ARBA"/>
</dbReference>
<dbReference type="InterPro" id="IPR019410">
    <property type="entry name" value="Methyltransf_16"/>
</dbReference>
<keyword evidence="6" id="KW-1185">Reference proteome</keyword>
<name>A0A1Y1UK56_9TREE</name>
<feature type="non-terminal residue" evidence="5">
    <location>
        <position position="1"/>
    </location>
</feature>
<keyword evidence="3 5" id="KW-0808">Transferase</keyword>
<keyword evidence="2 5" id="KW-0489">Methyltransferase</keyword>
<accession>A0A1Y1UK56</accession>
<dbReference type="OrthoDB" id="46564at2759"/>
<evidence type="ECO:0000256" key="1">
    <source>
        <dbReference type="ARBA" id="ARBA00022490"/>
    </source>
</evidence>
<dbReference type="SUPFAM" id="SSF53335">
    <property type="entry name" value="S-adenosyl-L-methionine-dependent methyltransferases"/>
    <property type="match status" value="1"/>
</dbReference>
<dbReference type="AlphaFoldDB" id="A0A1Y1UK56"/>
<sequence length="251" mass="27802">PESPLPPPYSFATYTVPADRTLSPLQGGNQIITRLVGSHPLWGHHLWNTARVLTDYLLEHSSLVKGKKILELGAGAALPSLVAALKGANQVTITDYPDQELLDNMQWNVDTNVPLDIRPQTHVKGFLWGADPTPLMNGPEDRYDLLILSDLVFNHSQHKALISSVNSLLSLDLPSNGEMTPCVLIFITHHRPHLADADMAFLPALAESGDGWGYEQVVTEWTGVMFDEDPGDEKLRGTVKGFRAWRRRKEA</sequence>
<dbReference type="GeneID" id="33555089"/>
<dbReference type="Gene3D" id="3.40.50.150">
    <property type="entry name" value="Vaccinia Virus protein VP39"/>
    <property type="match status" value="1"/>
</dbReference>
<dbReference type="STRING" id="4999.A0A1Y1UK56"/>
<protein>
    <submittedName>
        <fullName evidence="5">Putative nicotinamide N-methyltransferase</fullName>
    </submittedName>
</protein>
<dbReference type="Pfam" id="PF10294">
    <property type="entry name" value="Methyltransf_16"/>
    <property type="match status" value="1"/>
</dbReference>
<dbReference type="GO" id="GO:0005737">
    <property type="term" value="C:cytoplasm"/>
    <property type="evidence" value="ECO:0007669"/>
    <property type="project" value="TreeGrafter"/>
</dbReference>
<dbReference type="GO" id="GO:0032259">
    <property type="term" value="P:methylation"/>
    <property type="evidence" value="ECO:0007669"/>
    <property type="project" value="UniProtKB-KW"/>
</dbReference>